<evidence type="ECO:0000313" key="1">
    <source>
        <dbReference type="EMBL" id="EHQ30870.1"/>
    </source>
</evidence>
<sequence length="88" mass="10435">MWITTSNLLKCAFLLIYKHYLYVHNQPIKVNNVFVKYTTFYLTNVNTYTNLDSSRTTYIDSLDRRLEIEPGEFQDELKIKGSFGQTEK</sequence>
<evidence type="ECO:0000313" key="2">
    <source>
        <dbReference type="Proteomes" id="UP000002774"/>
    </source>
</evidence>
<dbReference type="EMBL" id="CM001403">
    <property type="protein sequence ID" value="EHQ30870.1"/>
    <property type="molecule type" value="Genomic_DNA"/>
</dbReference>
<proteinExistence type="predicted"/>
<organism evidence="1 2">
    <name type="scientific">Mucilaginibacter paludis DSM 18603</name>
    <dbReference type="NCBI Taxonomy" id="714943"/>
    <lineage>
        <taxon>Bacteria</taxon>
        <taxon>Pseudomonadati</taxon>
        <taxon>Bacteroidota</taxon>
        <taxon>Sphingobacteriia</taxon>
        <taxon>Sphingobacteriales</taxon>
        <taxon>Sphingobacteriaceae</taxon>
        <taxon>Mucilaginibacter</taxon>
    </lineage>
</organism>
<gene>
    <name evidence="1" type="ORF">Mucpa_6821</name>
</gene>
<dbReference type="AlphaFoldDB" id="H1Y1J6"/>
<dbReference type="HOGENOM" id="CLU_2465670_0_0_10"/>
<dbReference type="STRING" id="714943.Mucpa_6821"/>
<accession>H1Y1J6</accession>
<reference evidence="1" key="1">
    <citation type="submission" date="2011-09" db="EMBL/GenBank/DDBJ databases">
        <title>The permanent draft genome of Mucilaginibacter paludis DSM 18603.</title>
        <authorList>
            <consortium name="US DOE Joint Genome Institute (JGI-PGF)"/>
            <person name="Lucas S."/>
            <person name="Han J."/>
            <person name="Lapidus A."/>
            <person name="Bruce D."/>
            <person name="Goodwin L."/>
            <person name="Pitluck S."/>
            <person name="Peters L."/>
            <person name="Kyrpides N."/>
            <person name="Mavromatis K."/>
            <person name="Ivanova N."/>
            <person name="Mikhailova N."/>
            <person name="Held B."/>
            <person name="Detter J.C."/>
            <person name="Tapia R."/>
            <person name="Han C."/>
            <person name="Land M."/>
            <person name="Hauser L."/>
            <person name="Markowitz V."/>
            <person name="Cheng J.-F."/>
            <person name="Hugenholtz P."/>
            <person name="Woyke T."/>
            <person name="Wu D."/>
            <person name="Tindall B."/>
            <person name="Brambilla E."/>
            <person name="Klenk H.-P."/>
            <person name="Eisen J.A."/>
        </authorList>
    </citation>
    <scope>NUCLEOTIDE SEQUENCE [LARGE SCALE GENOMIC DNA]</scope>
    <source>
        <strain evidence="1">DSM 18603</strain>
    </source>
</reference>
<dbReference type="Proteomes" id="UP000002774">
    <property type="component" value="Chromosome"/>
</dbReference>
<keyword evidence="2" id="KW-1185">Reference proteome</keyword>
<protein>
    <submittedName>
        <fullName evidence="1">Uncharacterized protein</fullName>
    </submittedName>
</protein>
<name>H1Y1J6_9SPHI</name>